<name>A0ABX9HKH4_9ACTN</name>
<organism evidence="2 3">
    <name type="scientific">Eggerthella sinensis</name>
    <dbReference type="NCBI Taxonomy" id="242230"/>
    <lineage>
        <taxon>Bacteria</taxon>
        <taxon>Bacillati</taxon>
        <taxon>Actinomycetota</taxon>
        <taxon>Coriobacteriia</taxon>
        <taxon>Eggerthellales</taxon>
        <taxon>Eggerthellaceae</taxon>
        <taxon>Eggerthella</taxon>
    </lineage>
</organism>
<evidence type="ECO:0000256" key="1">
    <source>
        <dbReference type="SAM" id="Coils"/>
    </source>
</evidence>
<keyword evidence="3" id="KW-1185">Reference proteome</keyword>
<sequence length="163" mass="17572">MDTDAAFAHLEELLDRLPAMQKQGARLAQAHAAERIARLANERETHASLLADAEERLRAAEDALARVSAAGATEAGARDRGAADEARRAVLQAASWRGFRIGPCQNADRALREALERGPFRTVGDARAACLSAADRAALEADVAAYQRDYAETLARCERAMES</sequence>
<evidence type="ECO:0000313" key="3">
    <source>
        <dbReference type="Proteomes" id="UP000253817"/>
    </source>
</evidence>
<accession>A0ABX9HKH4</accession>
<evidence type="ECO:0000313" key="2">
    <source>
        <dbReference type="EMBL" id="RDB69694.1"/>
    </source>
</evidence>
<feature type="coiled-coil region" evidence="1">
    <location>
        <begin position="36"/>
        <end position="70"/>
    </location>
</feature>
<dbReference type="RefSeq" id="WP_114545895.1">
    <property type="nucleotide sequence ID" value="NZ_PPTT01000008.1"/>
</dbReference>
<gene>
    <name evidence="2" type="ORF">C1876_06480</name>
</gene>
<reference evidence="2 3" key="1">
    <citation type="journal article" date="2018" name="Elife">
        <title>Discovery and characterization of a prevalent human gut bacterial enzyme sufficient for the inactivation of a family of plant toxins.</title>
        <authorList>
            <person name="Koppel N."/>
            <person name="Bisanz J.E."/>
            <person name="Pandelia M.E."/>
            <person name="Turnbaugh P.J."/>
            <person name="Balskus E.P."/>
        </authorList>
    </citation>
    <scope>NUCLEOTIDE SEQUENCE [LARGE SCALE GENOMIC DNA]</scope>
    <source>
        <strain evidence="2 3">DSM 16107</strain>
    </source>
</reference>
<proteinExistence type="predicted"/>
<protein>
    <submittedName>
        <fullName evidence="2">Uncharacterized protein</fullName>
    </submittedName>
</protein>
<dbReference type="Proteomes" id="UP000253817">
    <property type="component" value="Unassembled WGS sequence"/>
</dbReference>
<dbReference type="EMBL" id="PPTT01000008">
    <property type="protein sequence ID" value="RDB69694.1"/>
    <property type="molecule type" value="Genomic_DNA"/>
</dbReference>
<keyword evidence="1" id="KW-0175">Coiled coil</keyword>
<comment type="caution">
    <text evidence="2">The sequence shown here is derived from an EMBL/GenBank/DDBJ whole genome shotgun (WGS) entry which is preliminary data.</text>
</comment>